<gene>
    <name evidence="2" type="ORF">J2X20_003276</name>
</gene>
<feature type="coiled-coil region" evidence="1">
    <location>
        <begin position="268"/>
        <end position="295"/>
    </location>
</feature>
<organism evidence="2 3">
    <name type="scientific">Roseateles saccharophilus</name>
    <name type="common">Pseudomonas saccharophila</name>
    <dbReference type="NCBI Taxonomy" id="304"/>
    <lineage>
        <taxon>Bacteria</taxon>
        <taxon>Pseudomonadati</taxon>
        <taxon>Pseudomonadota</taxon>
        <taxon>Betaproteobacteria</taxon>
        <taxon>Burkholderiales</taxon>
        <taxon>Sphaerotilaceae</taxon>
        <taxon>Roseateles</taxon>
    </lineage>
</organism>
<comment type="caution">
    <text evidence="2">The sequence shown here is derived from an EMBL/GenBank/DDBJ whole genome shotgun (WGS) entry which is preliminary data.</text>
</comment>
<accession>A0ABU1YP28</accession>
<sequence length="389" mass="42885">MTLTSNQAINAAALYVSQHRNGIAKLCPTTVKRALGSARDILSRQLTALRDILSGSYEGNKEGLAENAYAVCLQYFTYTESIARSVWEAEFRKFPPQSLVKHPLYAAALKGPEAMEAALIALADKRDSDAARVEAFIARLVVGKALFIEAARSIGGESAERETIIRTIVFGPEFKQAGISILSYFSEIVARKYPDLDVGVKIEQQGSKVTLIIETPSGEIEKIEQELGNYGLVVTGKLPVSGYIQNPVEAMMLTQKLEMAHMEIRHTKELLYTERAGHEKRIQSLESEIEFMRAIFDKTQYQNEQTTQAIRQLAIDATSGARETLGQIVELLAQDGQHNQQLLNSYVTSLRKQSPGIISQLNELFVKGSIQGAAGNYLYAALTAIQRLG</sequence>
<name>A0ABU1YP28_ROSSA</name>
<protein>
    <submittedName>
        <fullName evidence="2">Uncharacterized protein</fullName>
    </submittedName>
</protein>
<dbReference type="EMBL" id="JAVDXU010000002">
    <property type="protein sequence ID" value="MDR7270618.1"/>
    <property type="molecule type" value="Genomic_DNA"/>
</dbReference>
<evidence type="ECO:0000256" key="1">
    <source>
        <dbReference type="SAM" id="Coils"/>
    </source>
</evidence>
<proteinExistence type="predicted"/>
<dbReference type="RefSeq" id="WP_310266693.1">
    <property type="nucleotide sequence ID" value="NZ_JAVDXU010000002.1"/>
</dbReference>
<evidence type="ECO:0000313" key="2">
    <source>
        <dbReference type="EMBL" id="MDR7270618.1"/>
    </source>
</evidence>
<dbReference type="Proteomes" id="UP001180453">
    <property type="component" value="Unassembled WGS sequence"/>
</dbReference>
<keyword evidence="3" id="KW-1185">Reference proteome</keyword>
<keyword evidence="1" id="KW-0175">Coiled coil</keyword>
<evidence type="ECO:0000313" key="3">
    <source>
        <dbReference type="Proteomes" id="UP001180453"/>
    </source>
</evidence>
<reference evidence="2 3" key="1">
    <citation type="submission" date="2023-07" db="EMBL/GenBank/DDBJ databases">
        <title>Sorghum-associated microbial communities from plants grown in Nebraska, USA.</title>
        <authorList>
            <person name="Schachtman D."/>
        </authorList>
    </citation>
    <scope>NUCLEOTIDE SEQUENCE [LARGE SCALE GENOMIC DNA]</scope>
    <source>
        <strain evidence="2 3">BE314</strain>
    </source>
</reference>